<dbReference type="EMBL" id="JATN01000312">
    <property type="protein sequence ID" value="EUC65050.1"/>
    <property type="molecule type" value="Genomic_DNA"/>
</dbReference>
<gene>
    <name evidence="2" type="ORF">RSOL_496090</name>
</gene>
<dbReference type="SUPFAM" id="SSF47616">
    <property type="entry name" value="GST C-terminal domain-like"/>
    <property type="match status" value="1"/>
</dbReference>
<dbReference type="AlphaFoldDB" id="X8JM50"/>
<dbReference type="OrthoDB" id="4951845at2759"/>
<organism evidence="2 3">
    <name type="scientific">Rhizoctonia solani AG-3 Rhs1AP</name>
    <dbReference type="NCBI Taxonomy" id="1086054"/>
    <lineage>
        <taxon>Eukaryota</taxon>
        <taxon>Fungi</taxon>
        <taxon>Dikarya</taxon>
        <taxon>Basidiomycota</taxon>
        <taxon>Agaricomycotina</taxon>
        <taxon>Agaricomycetes</taxon>
        <taxon>Cantharellales</taxon>
        <taxon>Ceratobasidiaceae</taxon>
        <taxon>Rhizoctonia</taxon>
    </lineage>
</organism>
<dbReference type="Pfam" id="PF22041">
    <property type="entry name" value="GST_C_7"/>
    <property type="match status" value="1"/>
</dbReference>
<dbReference type="Gene3D" id="3.40.30.10">
    <property type="entry name" value="Glutaredoxin"/>
    <property type="match status" value="1"/>
</dbReference>
<name>X8JM50_9AGAM</name>
<dbReference type="Gene3D" id="1.20.1050.10">
    <property type="match status" value="1"/>
</dbReference>
<proteinExistence type="predicted"/>
<evidence type="ECO:0000313" key="2">
    <source>
        <dbReference type="EMBL" id="EUC65050.1"/>
    </source>
</evidence>
<dbReference type="InterPro" id="IPR054416">
    <property type="entry name" value="GST_UstS-like_C"/>
</dbReference>
<evidence type="ECO:0000259" key="1">
    <source>
        <dbReference type="Pfam" id="PF22041"/>
    </source>
</evidence>
<sequence length="252" mass="28200">MAATKENPIIFYDLVGANGKSWSPNPYKTRLSLNYKGIPYRTEYIAFPDIEPKMKELGLAPFSSTFPHYTLPGKSSVALCLMIAIYLDKTYPAPQYPAIFAPGTAGFQHMLIPARSTAGASLHPLIHPLIHPQIPRILDPRSVEYVRRTRGARLNPLSEDEAAAKWKAARDNLTGLAQSLAFNDETGAVGPFMMGDRVSFADFALAGVFYWIRNVEGPDSIRLKEMFEWDGGRWEKHWKAVQEIENKSSEVV</sequence>
<comment type="caution">
    <text evidence="2">The sequence shown here is derived from an EMBL/GenBank/DDBJ whole genome shotgun (WGS) entry which is preliminary data.</text>
</comment>
<feature type="non-terminal residue" evidence="2">
    <location>
        <position position="252"/>
    </location>
</feature>
<dbReference type="Proteomes" id="UP000030108">
    <property type="component" value="Unassembled WGS sequence"/>
</dbReference>
<evidence type="ECO:0000313" key="3">
    <source>
        <dbReference type="Proteomes" id="UP000030108"/>
    </source>
</evidence>
<reference evidence="3" key="1">
    <citation type="journal article" date="2014" name="Genome Announc.">
        <title>Draft genome sequence of the plant-pathogenic soil fungus Rhizoctonia solani anastomosis group 3 strain Rhs1AP.</title>
        <authorList>
            <person name="Cubeta M.A."/>
            <person name="Thomas E."/>
            <person name="Dean R.A."/>
            <person name="Jabaji S."/>
            <person name="Neate S.M."/>
            <person name="Tavantzis S."/>
            <person name="Toda T."/>
            <person name="Vilgalys R."/>
            <person name="Bharathan N."/>
            <person name="Fedorova-Abrams N."/>
            <person name="Pakala S.B."/>
            <person name="Pakala S.M."/>
            <person name="Zafar N."/>
            <person name="Joardar V."/>
            <person name="Losada L."/>
            <person name="Nierman W.C."/>
        </authorList>
    </citation>
    <scope>NUCLEOTIDE SEQUENCE [LARGE SCALE GENOMIC DNA]</scope>
    <source>
        <strain evidence="3">AG-3</strain>
    </source>
</reference>
<dbReference type="InterPro" id="IPR036282">
    <property type="entry name" value="Glutathione-S-Trfase_C_sf"/>
</dbReference>
<protein>
    <submittedName>
        <fullName evidence="2">Glutathione S-transferase</fullName>
    </submittedName>
</protein>
<dbReference type="InterPro" id="IPR036249">
    <property type="entry name" value="Thioredoxin-like_sf"/>
</dbReference>
<keyword evidence="2" id="KW-0808">Transferase</keyword>
<feature type="domain" description="Glutathione S-transferase UstS-like C-terminal" evidence="1">
    <location>
        <begin position="122"/>
        <end position="242"/>
    </location>
</feature>
<accession>X8JM50</accession>
<dbReference type="SUPFAM" id="SSF52833">
    <property type="entry name" value="Thioredoxin-like"/>
    <property type="match status" value="1"/>
</dbReference>
<dbReference type="GO" id="GO:0016740">
    <property type="term" value="F:transferase activity"/>
    <property type="evidence" value="ECO:0007669"/>
    <property type="project" value="UniProtKB-KW"/>
</dbReference>